<dbReference type="InterPro" id="IPR014549">
    <property type="entry name" value="FlgO"/>
</dbReference>
<dbReference type="PROSITE" id="PS51257">
    <property type="entry name" value="PROKAR_LIPOPROTEIN"/>
    <property type="match status" value="1"/>
</dbReference>
<reference evidence="3 4" key="1">
    <citation type="submission" date="2020-03" db="EMBL/GenBank/DDBJ databases">
        <title>Alteromonas ponticola sp. nov., isolated from seawater.</title>
        <authorList>
            <person name="Yoon J.-H."/>
            <person name="Kim Y.-O."/>
        </authorList>
    </citation>
    <scope>NUCLEOTIDE SEQUENCE [LARGE SCALE GENOMIC DNA]</scope>
    <source>
        <strain evidence="3 4">MYP5</strain>
    </source>
</reference>
<evidence type="ECO:0000313" key="4">
    <source>
        <dbReference type="Proteomes" id="UP000709336"/>
    </source>
</evidence>
<feature type="domain" description="FlgO" evidence="2">
    <location>
        <begin position="67"/>
        <end position="199"/>
    </location>
</feature>
<protein>
    <recommendedName>
        <fullName evidence="2">FlgO domain-containing protein</fullName>
    </recommendedName>
</protein>
<accession>A0ABX1R841</accession>
<dbReference type="EMBL" id="JAATNW010000008">
    <property type="protein sequence ID" value="NMH61297.1"/>
    <property type="molecule type" value="Genomic_DNA"/>
</dbReference>
<keyword evidence="4" id="KW-1185">Reference proteome</keyword>
<evidence type="ECO:0000259" key="2">
    <source>
        <dbReference type="Pfam" id="PF17680"/>
    </source>
</evidence>
<name>A0ABX1R841_9ALTE</name>
<sequence>MANRQRKFKNLFLVKAGVLSMLALSGCGLFPDATSAKPAPVPTQKAVTPSGEPLSALGNVEYYTFTLANELFANVRPSRQVRYAVTGFVPVTTMAYNDADQHPLMLLGHQLEQGLVTEATKRGFLAQEYKLTNNIIMSDHAERVLTRNIDQLSAIERVDYYITGTVVKQESGAMVNARIIDANSKEIISAATRFFPAEVFWQKEHVTTRNGRLYRSEIKG</sequence>
<evidence type="ECO:0000313" key="3">
    <source>
        <dbReference type="EMBL" id="NMH61297.1"/>
    </source>
</evidence>
<dbReference type="RefSeq" id="WP_169211860.1">
    <property type="nucleotide sequence ID" value="NZ_JAATNW010000008.1"/>
</dbReference>
<feature type="chain" id="PRO_5046364542" description="FlgO domain-containing protein" evidence="1">
    <location>
        <begin position="26"/>
        <end position="220"/>
    </location>
</feature>
<dbReference type="Proteomes" id="UP000709336">
    <property type="component" value="Unassembled WGS sequence"/>
</dbReference>
<feature type="signal peptide" evidence="1">
    <location>
        <begin position="1"/>
        <end position="25"/>
    </location>
</feature>
<dbReference type="InterPro" id="IPR041215">
    <property type="entry name" value="FlgO_dom"/>
</dbReference>
<dbReference type="Pfam" id="PF17680">
    <property type="entry name" value="FlgO"/>
    <property type="match status" value="1"/>
</dbReference>
<evidence type="ECO:0000256" key="1">
    <source>
        <dbReference type="SAM" id="SignalP"/>
    </source>
</evidence>
<dbReference type="PIRSF" id="PIRSF028688">
    <property type="entry name" value="UCP_imp_028688"/>
    <property type="match status" value="1"/>
</dbReference>
<organism evidence="3 4">
    <name type="scientific">Alteromonas ponticola</name>
    <dbReference type="NCBI Taxonomy" id="2720613"/>
    <lineage>
        <taxon>Bacteria</taxon>
        <taxon>Pseudomonadati</taxon>
        <taxon>Pseudomonadota</taxon>
        <taxon>Gammaproteobacteria</taxon>
        <taxon>Alteromonadales</taxon>
        <taxon>Alteromonadaceae</taxon>
        <taxon>Alteromonas/Salinimonas group</taxon>
        <taxon>Alteromonas</taxon>
    </lineage>
</organism>
<gene>
    <name evidence="3" type="ORF">HCJ96_14800</name>
</gene>
<proteinExistence type="predicted"/>
<comment type="caution">
    <text evidence="3">The sequence shown here is derived from an EMBL/GenBank/DDBJ whole genome shotgun (WGS) entry which is preliminary data.</text>
</comment>
<keyword evidence="1" id="KW-0732">Signal</keyword>